<proteinExistence type="predicted"/>
<comment type="caution">
    <text evidence="4">The sequence shown here is derived from an EMBL/GenBank/DDBJ whole genome shotgun (WGS) entry which is preliminary data.</text>
</comment>
<dbReference type="AlphaFoldDB" id="A0AA88QGI8"/>
<dbReference type="Gene3D" id="3.40.50.300">
    <property type="entry name" value="P-loop containing nucleotide triphosphate hydrolases"/>
    <property type="match status" value="1"/>
</dbReference>
<accession>A0AA88QGI8</accession>
<name>A0AA88QGI8_9ASTE</name>
<keyword evidence="5" id="KW-1185">Reference proteome</keyword>
<dbReference type="PANTHER" id="PTHR31153">
    <property type="entry name" value="CALMODULIN CALCIUM-DEPENDENT NAD KINASE"/>
    <property type="match status" value="1"/>
</dbReference>
<dbReference type="SUPFAM" id="SSF52540">
    <property type="entry name" value="P-loop containing nucleoside triphosphate hydrolases"/>
    <property type="match status" value="1"/>
</dbReference>
<keyword evidence="1" id="KW-0547">Nucleotide-binding</keyword>
<dbReference type="PANTHER" id="PTHR31153:SF13">
    <property type="entry name" value="P-LOOP CONTAINING NUCLEOSIDE TRIPHOSPHATE HYDROLASES SUPERFAMILY PROTEIN"/>
    <property type="match status" value="1"/>
</dbReference>
<dbReference type="InterPro" id="IPR010488">
    <property type="entry name" value="Zeta_toxin_domain"/>
</dbReference>
<evidence type="ECO:0000259" key="3">
    <source>
        <dbReference type="Pfam" id="PF06414"/>
    </source>
</evidence>
<reference evidence="4" key="1">
    <citation type="submission" date="2022-12" db="EMBL/GenBank/DDBJ databases">
        <title>Draft genome assemblies for two species of Escallonia (Escalloniales).</title>
        <authorList>
            <person name="Chanderbali A."/>
            <person name="Dervinis C."/>
            <person name="Anghel I."/>
            <person name="Soltis D."/>
            <person name="Soltis P."/>
            <person name="Zapata F."/>
        </authorList>
    </citation>
    <scope>NUCLEOTIDE SEQUENCE</scope>
    <source>
        <strain evidence="4">UCBG92.1500</strain>
        <tissue evidence="4">Leaf</tissue>
    </source>
</reference>
<dbReference type="InterPro" id="IPR044802">
    <property type="entry name" value="NADKc-like"/>
</dbReference>
<gene>
    <name evidence="4" type="ORF">RJ640_019642</name>
</gene>
<protein>
    <recommendedName>
        <fullName evidence="3">Zeta toxin domain-containing protein</fullName>
    </recommendedName>
</protein>
<dbReference type="GO" id="GO:0005524">
    <property type="term" value="F:ATP binding"/>
    <property type="evidence" value="ECO:0007669"/>
    <property type="project" value="UniProtKB-KW"/>
</dbReference>
<keyword evidence="2" id="KW-0067">ATP-binding</keyword>
<dbReference type="EMBL" id="JAVXUO010002747">
    <property type="protein sequence ID" value="KAK2970174.1"/>
    <property type="molecule type" value="Genomic_DNA"/>
</dbReference>
<evidence type="ECO:0000313" key="4">
    <source>
        <dbReference type="EMBL" id="KAK2970174.1"/>
    </source>
</evidence>
<evidence type="ECO:0000313" key="5">
    <source>
        <dbReference type="Proteomes" id="UP001187471"/>
    </source>
</evidence>
<evidence type="ECO:0000256" key="2">
    <source>
        <dbReference type="ARBA" id="ARBA00022840"/>
    </source>
</evidence>
<dbReference type="GO" id="GO:0016301">
    <property type="term" value="F:kinase activity"/>
    <property type="evidence" value="ECO:0007669"/>
    <property type="project" value="InterPro"/>
</dbReference>
<organism evidence="4 5">
    <name type="scientific">Escallonia rubra</name>
    <dbReference type="NCBI Taxonomy" id="112253"/>
    <lineage>
        <taxon>Eukaryota</taxon>
        <taxon>Viridiplantae</taxon>
        <taxon>Streptophyta</taxon>
        <taxon>Embryophyta</taxon>
        <taxon>Tracheophyta</taxon>
        <taxon>Spermatophyta</taxon>
        <taxon>Magnoliopsida</taxon>
        <taxon>eudicotyledons</taxon>
        <taxon>Gunneridae</taxon>
        <taxon>Pentapetalae</taxon>
        <taxon>asterids</taxon>
        <taxon>campanulids</taxon>
        <taxon>Escalloniales</taxon>
        <taxon>Escalloniaceae</taxon>
        <taxon>Escallonia</taxon>
    </lineage>
</organism>
<dbReference type="InterPro" id="IPR027417">
    <property type="entry name" value="P-loop_NTPase"/>
</dbReference>
<feature type="domain" description="Zeta toxin" evidence="3">
    <location>
        <begin position="324"/>
        <end position="429"/>
    </location>
</feature>
<sequence>MLPDLQWVLRNFSSVVFGTGFCDVGFGFGRVFCVVKLGLGLGEGGGMRVSLNKEESLPLGAVLETEIAVTEAEEAGVLKTICTERRGGGGTSEVWESLARAASLHVNLLPHVHLNSLEFSSDYNVDGKPTYTQILIASSLGLIVAAAMHFRLKRIRDRKIIPRIKVSDSGQVVKLERFSHYVARQMGFVDKRQCPQLCKLAADYIKKTEGCEENIYSFFANEPDADSLFIKLVEEFERCILSYFAFHWSQAHSMISQVLGADAEPKKKLKNIVMQATREQRFQRVTKNLKVARVFTTLVEEMKAIGLVSLDDSQCTDVMVPMAHSDRSPVLLLMGGGMGAGKSTVLKDILKEPFWAGAAGNAVVIEADAFKESDVIYKALSSRGHDDMLQTAELVHQSSTDAASSLLVTALNEGRDVIMDGTLSWVPFVVQTITMARNVHRRRYRMGAGYRVNEGGVVTENYWEQIEEEREQDGNKKRRPYRIELVGVVCDAYLAVIRGIRRAIMCRRAVRVKSQLRSHKRFADAFTTYCQLVDNARLYCTNALEGPPKLIGWKDKDKTLLVDPDEISCLKTVSRLNEAADSVYELYKHPNPAHETGSVWKDIVLSPSRLNIQKELNYSIQKVESLRR</sequence>
<dbReference type="Pfam" id="PF06414">
    <property type="entry name" value="Zeta_toxin"/>
    <property type="match status" value="1"/>
</dbReference>
<evidence type="ECO:0000256" key="1">
    <source>
        <dbReference type="ARBA" id="ARBA00022741"/>
    </source>
</evidence>
<dbReference type="Proteomes" id="UP001187471">
    <property type="component" value="Unassembled WGS sequence"/>
</dbReference>